<name>H8ZMY8_9CAUD</name>
<reference evidence="1 2" key="1">
    <citation type="submission" date="2011-07" db="EMBL/GenBank/DDBJ databases">
        <title>Viral Tagging: a high-throughput approach to explore virus-host interactions.</title>
        <authorList>
            <person name="Deng L."/>
            <person name="Sullivan M.B."/>
            <person name="Poulos B."/>
            <person name="Ignacio Espinoza J.C."/>
        </authorList>
    </citation>
    <scope>NUCLEOTIDE SEQUENCE [LARGE SCALE GENOMIC DNA]</scope>
</reference>
<accession>H8ZMY8</accession>
<evidence type="ECO:0000313" key="2">
    <source>
        <dbReference type="Proteomes" id="UP000007597"/>
    </source>
</evidence>
<proteinExistence type="predicted"/>
<dbReference type="RefSeq" id="YP_007001500.1">
    <property type="nucleotide sequence ID" value="NC_019443.1"/>
</dbReference>
<dbReference type="KEGG" id="vg:14005273"/>
<dbReference type="Proteomes" id="UP000007597">
    <property type="component" value="Segment"/>
</dbReference>
<keyword evidence="2" id="KW-1185">Reference proteome</keyword>
<dbReference type="GeneID" id="14005273"/>
<evidence type="ECO:0000313" key="1">
    <source>
        <dbReference type="EMBL" id="AFD02849.1"/>
    </source>
</evidence>
<sequence>MAPATPILTLAYDAWYAVEKFLGIARYTEVSFLSKFDSLPGIFMPL</sequence>
<dbReference type="EMBL" id="JN371769">
    <property type="protein sequence ID" value="AFD02849.1"/>
    <property type="molecule type" value="Genomic_DNA"/>
</dbReference>
<protein>
    <submittedName>
        <fullName evidence="1">T4-like baseplate tail tube cap protein</fullName>
    </submittedName>
</protein>
<organism evidence="1 2">
    <name type="scientific">Synechococcus phage metaG-MbCM1</name>
    <dbReference type="NCBI Taxonomy" id="1079999"/>
    <lineage>
        <taxon>Viruses</taxon>
        <taxon>Duplodnaviria</taxon>
        <taxon>Heunggongvirae</taxon>
        <taxon>Uroviricota</taxon>
        <taxon>Caudoviricetes</taxon>
        <taxon>Pantevenvirales</taxon>
        <taxon>Kyanoviridae</taxon>
        <taxon>Galenevirus</taxon>
        <taxon>Galenevirus mbcm1</taxon>
    </lineage>
</organism>